<evidence type="ECO:0000313" key="3">
    <source>
        <dbReference type="Proteomes" id="UP000095247"/>
    </source>
</evidence>
<dbReference type="EMBL" id="MDCO01000006">
    <property type="protein sequence ID" value="OEJ15466.1"/>
    <property type="molecule type" value="Genomic_DNA"/>
</dbReference>
<reference evidence="2 3" key="1">
    <citation type="submission" date="2016-08" db="EMBL/GenBank/DDBJ databases">
        <title>Characterization and recognition of Brachyspira hampsonii sp. nov., a novel intestinal spirochete that is pathogenic to pigs.</title>
        <authorList>
            <person name="Mirajkar N."/>
            <person name="La T."/>
            <person name="Phillips N."/>
            <person name="Hampson D."/>
            <person name="Gebhart C."/>
        </authorList>
    </citation>
    <scope>NUCLEOTIDE SEQUENCE [LARGE SCALE GENOMIC DNA]</scope>
    <source>
        <strain evidence="2 3">P280/1</strain>
    </source>
</reference>
<proteinExistence type="predicted"/>
<keyword evidence="1" id="KW-0472">Membrane</keyword>
<gene>
    <name evidence="2" type="ORF">BFL38_14355</name>
</gene>
<dbReference type="RefSeq" id="WP_069726017.1">
    <property type="nucleotide sequence ID" value="NZ_MDCO01000006.1"/>
</dbReference>
<evidence type="ECO:0000256" key="1">
    <source>
        <dbReference type="SAM" id="Phobius"/>
    </source>
</evidence>
<organism evidence="2 3">
    <name type="scientific">Brachyspira hampsonii</name>
    <dbReference type="NCBI Taxonomy" id="1287055"/>
    <lineage>
        <taxon>Bacteria</taxon>
        <taxon>Pseudomonadati</taxon>
        <taxon>Spirochaetota</taxon>
        <taxon>Spirochaetia</taxon>
        <taxon>Brachyspirales</taxon>
        <taxon>Brachyspiraceae</taxon>
        <taxon>Brachyspira</taxon>
    </lineage>
</organism>
<protein>
    <submittedName>
        <fullName evidence="2">Uncharacterized protein</fullName>
    </submittedName>
</protein>
<keyword evidence="1" id="KW-0812">Transmembrane</keyword>
<dbReference type="Proteomes" id="UP000095247">
    <property type="component" value="Unassembled WGS sequence"/>
</dbReference>
<accession>A0A1E5NH62</accession>
<name>A0A1E5NH62_9SPIR</name>
<feature type="transmembrane region" description="Helical" evidence="1">
    <location>
        <begin position="12"/>
        <end position="31"/>
    </location>
</feature>
<evidence type="ECO:0000313" key="2">
    <source>
        <dbReference type="EMBL" id="OEJ15466.1"/>
    </source>
</evidence>
<dbReference type="AlphaFoldDB" id="A0A1E5NH62"/>
<comment type="caution">
    <text evidence="2">The sequence shown here is derived from an EMBL/GenBank/DDBJ whole genome shotgun (WGS) entry which is preliminary data.</text>
</comment>
<sequence>MIKADEARKINITLWYRLVFALYILLLNRYIKLNAKKGKNTLLYNEYFLMRMFFMKWQEDKIDEIVKDKGYRVFGSHNLKGISW</sequence>
<keyword evidence="1" id="KW-1133">Transmembrane helix</keyword>